<gene>
    <name evidence="2" type="ORF">J2T60_000747</name>
</gene>
<proteinExistence type="predicted"/>
<protein>
    <submittedName>
        <fullName evidence="2">Uncharacterized protein</fullName>
    </submittedName>
</protein>
<evidence type="ECO:0000313" key="2">
    <source>
        <dbReference type="EMBL" id="MCP1726782.1"/>
    </source>
</evidence>
<name>A0ABT1G654_9GAMM</name>
<feature type="compositionally biased region" description="Basic and acidic residues" evidence="1">
    <location>
        <begin position="89"/>
        <end position="100"/>
    </location>
</feature>
<evidence type="ECO:0000256" key="1">
    <source>
        <dbReference type="SAM" id="MobiDB-lite"/>
    </source>
</evidence>
<accession>A0ABT1G654</accession>
<sequence length="100" mass="11081">MAGKRYGPQSHQDLFELVKAQPLVWIVSGLGDSFRASLMPVRPMVTEQGQVSQLAGTYSSDQDQHDYYLRANAPTRSGARSGDTTIDELGTRESRQRRPG</sequence>
<dbReference type="Proteomes" id="UP001523550">
    <property type="component" value="Unassembled WGS sequence"/>
</dbReference>
<reference evidence="2 3" key="1">
    <citation type="submission" date="2022-03" db="EMBL/GenBank/DDBJ databases">
        <title>Genomic Encyclopedia of Type Strains, Phase III (KMG-III): the genomes of soil and plant-associated and newly described type strains.</title>
        <authorList>
            <person name="Whitman W."/>
        </authorList>
    </citation>
    <scope>NUCLEOTIDE SEQUENCE [LARGE SCALE GENOMIC DNA]</scope>
    <source>
        <strain evidence="2 3">BSker1</strain>
    </source>
</reference>
<keyword evidence="3" id="KW-1185">Reference proteome</keyword>
<evidence type="ECO:0000313" key="3">
    <source>
        <dbReference type="Proteomes" id="UP001523550"/>
    </source>
</evidence>
<feature type="region of interest" description="Disordered" evidence="1">
    <location>
        <begin position="71"/>
        <end position="100"/>
    </location>
</feature>
<dbReference type="RefSeq" id="WP_253445622.1">
    <property type="nucleotide sequence ID" value="NZ_JALJYF010000001.1"/>
</dbReference>
<dbReference type="EMBL" id="JALJYF010000001">
    <property type="protein sequence ID" value="MCP1726782.1"/>
    <property type="molecule type" value="Genomic_DNA"/>
</dbReference>
<organism evidence="2 3">
    <name type="scientific">Natronospira proteinivora</name>
    <dbReference type="NCBI Taxonomy" id="1807133"/>
    <lineage>
        <taxon>Bacteria</taxon>
        <taxon>Pseudomonadati</taxon>
        <taxon>Pseudomonadota</taxon>
        <taxon>Gammaproteobacteria</taxon>
        <taxon>Natronospirales</taxon>
        <taxon>Natronospiraceae</taxon>
        <taxon>Natronospira</taxon>
    </lineage>
</organism>
<comment type="caution">
    <text evidence="2">The sequence shown here is derived from an EMBL/GenBank/DDBJ whole genome shotgun (WGS) entry which is preliminary data.</text>
</comment>